<evidence type="ECO:0000256" key="2">
    <source>
        <dbReference type="ARBA" id="ARBA00007362"/>
    </source>
</evidence>
<dbReference type="RefSeq" id="WP_087617559.1">
    <property type="nucleotide sequence ID" value="NZ_JAFBEY010000005.1"/>
</dbReference>
<reference evidence="9 10" key="1">
    <citation type="journal article" date="2017" name="Int. J. Syst. Evol. Microbiol.">
        <title>Solibacillus kalamii sp. nov., isolated from a high-efficiency particulate arrestance filter system used in the International Space Station.</title>
        <authorList>
            <person name="Checinska Sielaff A."/>
            <person name="Kumar R.M."/>
            <person name="Pal D."/>
            <person name="Mayilraj S."/>
            <person name="Venkateswaran K."/>
        </authorList>
    </citation>
    <scope>NUCLEOTIDE SEQUENCE [LARGE SCALE GENOMIC DNA]</scope>
    <source>
        <strain evidence="9 10">ISSFR-015</strain>
    </source>
</reference>
<dbReference type="PANTHER" id="PTHR32322:SF18">
    <property type="entry name" value="S-ADENOSYLMETHIONINE_S-ADENOSYLHOMOCYSTEINE TRANSPORTER"/>
    <property type="match status" value="1"/>
</dbReference>
<proteinExistence type="inferred from homology"/>
<feature type="transmembrane region" description="Helical" evidence="7">
    <location>
        <begin position="251"/>
        <end position="269"/>
    </location>
</feature>
<feature type="transmembrane region" description="Helical" evidence="7">
    <location>
        <begin position="7"/>
        <end position="27"/>
    </location>
</feature>
<name>A0ABX3ZG07_9BACL</name>
<feature type="transmembrane region" description="Helical" evidence="7">
    <location>
        <begin position="130"/>
        <end position="152"/>
    </location>
</feature>
<evidence type="ECO:0000259" key="8">
    <source>
        <dbReference type="Pfam" id="PF00892"/>
    </source>
</evidence>
<dbReference type="EMBL" id="NHNT01000007">
    <property type="protein sequence ID" value="OUZ38653.1"/>
    <property type="molecule type" value="Genomic_DNA"/>
</dbReference>
<feature type="transmembrane region" description="Helical" evidence="7">
    <location>
        <begin position="39"/>
        <end position="57"/>
    </location>
</feature>
<keyword evidence="4 7" id="KW-0812">Transmembrane</keyword>
<dbReference type="InterPro" id="IPR050638">
    <property type="entry name" value="AA-Vitamin_Transporters"/>
</dbReference>
<feature type="transmembrane region" description="Helical" evidence="7">
    <location>
        <begin position="218"/>
        <end position="239"/>
    </location>
</feature>
<feature type="transmembrane region" description="Helical" evidence="7">
    <location>
        <begin position="69"/>
        <end position="89"/>
    </location>
</feature>
<feature type="transmembrane region" description="Helical" evidence="7">
    <location>
        <begin position="183"/>
        <end position="206"/>
    </location>
</feature>
<evidence type="ECO:0000313" key="10">
    <source>
        <dbReference type="Proteomes" id="UP000196594"/>
    </source>
</evidence>
<evidence type="ECO:0000256" key="3">
    <source>
        <dbReference type="ARBA" id="ARBA00022475"/>
    </source>
</evidence>
<feature type="domain" description="EamA" evidence="8">
    <location>
        <begin position="5"/>
        <end position="143"/>
    </location>
</feature>
<protein>
    <submittedName>
        <fullName evidence="9">EamA family transporter</fullName>
    </submittedName>
</protein>
<dbReference type="Proteomes" id="UP000196594">
    <property type="component" value="Unassembled WGS sequence"/>
</dbReference>
<evidence type="ECO:0000256" key="1">
    <source>
        <dbReference type="ARBA" id="ARBA00004651"/>
    </source>
</evidence>
<dbReference type="SUPFAM" id="SSF103481">
    <property type="entry name" value="Multidrug resistance efflux transporter EmrE"/>
    <property type="match status" value="2"/>
</dbReference>
<keyword evidence="6 7" id="KW-0472">Membrane</keyword>
<comment type="caution">
    <text evidence="9">The sequence shown here is derived from an EMBL/GenBank/DDBJ whole genome shotgun (WGS) entry which is preliminary data.</text>
</comment>
<keyword evidence="3" id="KW-1003">Cell membrane</keyword>
<comment type="subcellular location">
    <subcellularLocation>
        <location evidence="1">Cell membrane</location>
        <topology evidence="1">Multi-pass membrane protein</topology>
    </subcellularLocation>
</comment>
<feature type="transmembrane region" description="Helical" evidence="7">
    <location>
        <begin position="158"/>
        <end position="176"/>
    </location>
</feature>
<accession>A0ABX3ZG07</accession>
<keyword evidence="10" id="KW-1185">Reference proteome</keyword>
<evidence type="ECO:0000313" key="9">
    <source>
        <dbReference type="EMBL" id="OUZ38653.1"/>
    </source>
</evidence>
<evidence type="ECO:0000256" key="4">
    <source>
        <dbReference type="ARBA" id="ARBA00022692"/>
    </source>
</evidence>
<comment type="similarity">
    <text evidence="2">Belongs to the EamA transporter family.</text>
</comment>
<gene>
    <name evidence="9" type="ORF">CBM15_11085</name>
</gene>
<dbReference type="Pfam" id="PF00892">
    <property type="entry name" value="EamA"/>
    <property type="match status" value="2"/>
</dbReference>
<organism evidence="9 10">
    <name type="scientific">Solibacillus kalamii</name>
    <dbReference type="NCBI Taxonomy" id="1748298"/>
    <lineage>
        <taxon>Bacteria</taxon>
        <taxon>Bacillati</taxon>
        <taxon>Bacillota</taxon>
        <taxon>Bacilli</taxon>
        <taxon>Bacillales</taxon>
        <taxon>Caryophanaceae</taxon>
        <taxon>Solibacillus</taxon>
    </lineage>
</organism>
<feature type="domain" description="EamA" evidence="8">
    <location>
        <begin position="157"/>
        <end position="291"/>
    </location>
</feature>
<evidence type="ECO:0000256" key="7">
    <source>
        <dbReference type="SAM" id="Phobius"/>
    </source>
</evidence>
<feature type="transmembrane region" description="Helical" evidence="7">
    <location>
        <begin position="95"/>
        <end position="118"/>
    </location>
</feature>
<dbReference type="InterPro" id="IPR037185">
    <property type="entry name" value="EmrE-like"/>
</dbReference>
<dbReference type="PANTHER" id="PTHR32322">
    <property type="entry name" value="INNER MEMBRANE TRANSPORTER"/>
    <property type="match status" value="1"/>
</dbReference>
<evidence type="ECO:0000256" key="6">
    <source>
        <dbReference type="ARBA" id="ARBA00023136"/>
    </source>
</evidence>
<evidence type="ECO:0000256" key="5">
    <source>
        <dbReference type="ARBA" id="ARBA00022989"/>
    </source>
</evidence>
<keyword evidence="5 7" id="KW-1133">Transmembrane helix</keyword>
<sequence length="304" mass="33532">MERLKGIAMIIVGSMFWGATGPMMEWLLQKTAMTAEFMLAVRLMIAGILILGIAAMQKKSIFSIWKNRNYSVQLLIFSVIGMVGLQFTFVKSIEVSNAIIATLLQFLAPIFIVIYTSVIGKVLPPRSQLIGIFGTLFGLFLLLTNGSVSGLLVSNEALVWGLLLGFTYAFYTLYPARLMAEVGVIIIIGWGMIIGGLMFSVAGQLWKTEQWLLLLDPVNVFLIIATGIFGSFAYILFLTSLKYISPVETSILSSFEPLTAMVISVVWLGATLYSWQYVGILLMLVFVVYLSIAGSKKAKLRMSK</sequence>
<dbReference type="InterPro" id="IPR000620">
    <property type="entry name" value="EamA_dom"/>
</dbReference>
<feature type="transmembrane region" description="Helical" evidence="7">
    <location>
        <begin position="275"/>
        <end position="294"/>
    </location>
</feature>